<accession>A0AAQ4RLZ5</accession>
<dbReference type="GO" id="GO:0008168">
    <property type="term" value="F:methyltransferase activity"/>
    <property type="evidence" value="ECO:0007669"/>
    <property type="project" value="UniProtKB-KW"/>
</dbReference>
<name>A0AAQ4RLZ5_GASAC</name>
<sequence>MSPSACTSSCTSPQHARPLGLRVPSACASPHLRVPSACASPRPARPKVFGGQDLTGLVVFMWSQIPEAFPHPAGASPHQHTVVSSPPSAATGRPDEDTQGGHVLYKQETEREAQRKTSQNQDLSVRRIRDFLEPPGDVNMEHYLLPPGHPLPHSRVVGTGSVLQCCMESVFAGLDQMSEDDKLQQLLKLKLRYFSPREVANLMGFPQSFSFPQQISTKQQYRVLGNSLNVVVVARLLRLLVS</sequence>
<evidence type="ECO:0000256" key="7">
    <source>
        <dbReference type="SAM" id="MobiDB-lite"/>
    </source>
</evidence>
<evidence type="ECO:0000313" key="9">
    <source>
        <dbReference type="Proteomes" id="UP000007635"/>
    </source>
</evidence>
<dbReference type="SUPFAM" id="SSF53335">
    <property type="entry name" value="S-adenosyl-L-methionine-dependent methyltransferases"/>
    <property type="match status" value="1"/>
</dbReference>
<reference evidence="8" key="3">
    <citation type="submission" date="2025-09" db="UniProtKB">
        <authorList>
            <consortium name="Ensembl"/>
        </authorList>
    </citation>
    <scope>IDENTIFICATION</scope>
</reference>
<dbReference type="InterPro" id="IPR029063">
    <property type="entry name" value="SAM-dependent_MTases_sf"/>
</dbReference>
<evidence type="ECO:0000256" key="2">
    <source>
        <dbReference type="ARBA" id="ARBA00022679"/>
    </source>
</evidence>
<dbReference type="Gene3D" id="3.90.120.10">
    <property type="entry name" value="DNA Methylase, subunit A, domain 2"/>
    <property type="match status" value="1"/>
</dbReference>
<dbReference type="AlphaFoldDB" id="A0AAQ4RLZ5"/>
<dbReference type="GO" id="GO:0032259">
    <property type="term" value="P:methylation"/>
    <property type="evidence" value="ECO:0007669"/>
    <property type="project" value="UniProtKB-KW"/>
</dbReference>
<keyword evidence="3" id="KW-0949">S-adenosyl-L-methionine</keyword>
<dbReference type="GO" id="GO:0005634">
    <property type="term" value="C:nucleus"/>
    <property type="evidence" value="ECO:0007669"/>
    <property type="project" value="TreeGrafter"/>
</dbReference>
<dbReference type="PANTHER" id="PTHR46098">
    <property type="entry name" value="TRNA (CYTOSINE(38)-C(5))-METHYLTRANSFERASE"/>
    <property type="match status" value="1"/>
</dbReference>
<dbReference type="InterPro" id="IPR050750">
    <property type="entry name" value="C5-MTase"/>
</dbReference>
<evidence type="ECO:0000256" key="1">
    <source>
        <dbReference type="ARBA" id="ARBA00022603"/>
    </source>
</evidence>
<evidence type="ECO:0000256" key="6">
    <source>
        <dbReference type="ARBA" id="ARBA00042810"/>
    </source>
</evidence>
<dbReference type="PANTHER" id="PTHR46098:SF1">
    <property type="entry name" value="TRNA (CYTOSINE(38)-C(5))-METHYLTRANSFERASE"/>
    <property type="match status" value="1"/>
</dbReference>
<organism evidence="8 9">
    <name type="scientific">Gasterosteus aculeatus aculeatus</name>
    <name type="common">three-spined stickleback</name>
    <dbReference type="NCBI Taxonomy" id="481459"/>
    <lineage>
        <taxon>Eukaryota</taxon>
        <taxon>Metazoa</taxon>
        <taxon>Chordata</taxon>
        <taxon>Craniata</taxon>
        <taxon>Vertebrata</taxon>
        <taxon>Euteleostomi</taxon>
        <taxon>Actinopterygii</taxon>
        <taxon>Neopterygii</taxon>
        <taxon>Teleostei</taxon>
        <taxon>Neoteleostei</taxon>
        <taxon>Acanthomorphata</taxon>
        <taxon>Eupercaria</taxon>
        <taxon>Perciformes</taxon>
        <taxon>Cottioidei</taxon>
        <taxon>Gasterosteales</taxon>
        <taxon>Gasterosteidae</taxon>
        <taxon>Gasterosteus</taxon>
    </lineage>
</organism>
<protein>
    <recommendedName>
        <fullName evidence="5">tRNA (cytosine(38)-C(5))-methyltransferase</fullName>
        <ecNumber evidence="4">2.1.1.204</ecNumber>
    </recommendedName>
    <alternativeName>
        <fullName evidence="6">DNA (cytosine-5)-methyltransferase-like protein 2</fullName>
    </alternativeName>
</protein>
<feature type="compositionally biased region" description="Basic and acidic residues" evidence="7">
    <location>
        <begin position="105"/>
        <end position="115"/>
    </location>
</feature>
<dbReference type="Ensembl" id="ENSGACT00000066340.1">
    <property type="protein sequence ID" value="ENSGACP00000064535.1"/>
    <property type="gene ID" value="ENSGACG00000026409.1"/>
</dbReference>
<dbReference type="InterPro" id="IPR001525">
    <property type="entry name" value="C5_MeTfrase"/>
</dbReference>
<dbReference type="EC" id="2.1.1.204" evidence="4"/>
<keyword evidence="9" id="KW-1185">Reference proteome</keyword>
<dbReference type="Pfam" id="PF00145">
    <property type="entry name" value="DNA_methylase"/>
    <property type="match status" value="1"/>
</dbReference>
<evidence type="ECO:0000313" key="8">
    <source>
        <dbReference type="Ensembl" id="ENSGACP00000064535.1"/>
    </source>
</evidence>
<evidence type="ECO:0000256" key="4">
    <source>
        <dbReference type="ARBA" id="ARBA00039081"/>
    </source>
</evidence>
<dbReference type="InterPro" id="IPR031303">
    <property type="entry name" value="C5_meth_CS"/>
</dbReference>
<proteinExistence type="predicted"/>
<feature type="region of interest" description="Disordered" evidence="7">
    <location>
        <begin position="70"/>
        <end position="127"/>
    </location>
</feature>
<dbReference type="Proteomes" id="UP000007635">
    <property type="component" value="Unassembled WGS sequence"/>
</dbReference>
<dbReference type="GeneTree" id="ENSGT01120000277947"/>
<evidence type="ECO:0000256" key="3">
    <source>
        <dbReference type="ARBA" id="ARBA00022691"/>
    </source>
</evidence>
<keyword evidence="1" id="KW-0489">Methyltransferase</keyword>
<keyword evidence="2" id="KW-0808">Transferase</keyword>
<feature type="compositionally biased region" description="Polar residues" evidence="7">
    <location>
        <begin position="78"/>
        <end position="88"/>
    </location>
</feature>
<reference evidence="8" key="2">
    <citation type="submission" date="2025-08" db="UniProtKB">
        <authorList>
            <consortium name="Ensembl"/>
        </authorList>
    </citation>
    <scope>IDENTIFICATION</scope>
</reference>
<reference evidence="8 9" key="1">
    <citation type="journal article" date="2021" name="G3 (Bethesda)">
        <title>Improved contiguity of the threespine stickleback genome using long-read sequencing.</title>
        <authorList>
            <person name="Nath S."/>
            <person name="Shaw D.E."/>
            <person name="White M.A."/>
        </authorList>
    </citation>
    <scope>NUCLEOTIDE SEQUENCE [LARGE SCALE GENOMIC DNA]</scope>
    <source>
        <strain evidence="8 9">Lake Benthic</strain>
    </source>
</reference>
<dbReference type="PROSITE" id="PS00095">
    <property type="entry name" value="C5_MTASE_2"/>
    <property type="match status" value="1"/>
</dbReference>
<evidence type="ECO:0000256" key="5">
    <source>
        <dbReference type="ARBA" id="ARBA00039681"/>
    </source>
</evidence>